<dbReference type="InterPro" id="IPR015424">
    <property type="entry name" value="PyrdxlP-dep_Trfase"/>
</dbReference>
<organism evidence="8 9">
    <name type="scientific">Roseibium aggregatum</name>
    <dbReference type="NCBI Taxonomy" id="187304"/>
    <lineage>
        <taxon>Bacteria</taxon>
        <taxon>Pseudomonadati</taxon>
        <taxon>Pseudomonadota</taxon>
        <taxon>Alphaproteobacteria</taxon>
        <taxon>Hyphomicrobiales</taxon>
        <taxon>Stappiaceae</taxon>
        <taxon>Roseibium</taxon>
    </lineage>
</organism>
<evidence type="ECO:0000256" key="6">
    <source>
        <dbReference type="SAM" id="MobiDB-lite"/>
    </source>
</evidence>
<dbReference type="Proteomes" id="UP000598467">
    <property type="component" value="Unassembled WGS sequence"/>
</dbReference>
<dbReference type="EMBL" id="JABFCZ010000002">
    <property type="protein sequence ID" value="MBD1544929.1"/>
    <property type="molecule type" value="Genomic_DNA"/>
</dbReference>
<sequence length="475" mass="50880">MNKPVTLAALTSPDPARPDPMPVQIHRDLLTAIRDGRLPEGVRLPSSRAAAEGLGVSRATVNTAYDLLRSEGVLAIRPGAAPEVIAPQVLSARPQPASPPALSERGRNLSADPRAASYVAERGVMHPGAPAESLFPADEWAQALRRAARQRHGDLANYNAPFGLPALREVLAERLASDRGLWVDPEQILITTGTQGSLALVAQVMTDPGETVAMEDPGFMGARAAFLGAGLEIAPVPMDEHGLKPRLVPGNARLIYVTPSNQYPLGYRLSLPRRLELLERARAQDALVIEDDYDSEFLWRGREIAALAAHGEGGGVVYLGTAAKVLMPALRIGWMVVPEALIDPMRAAHRNLGLMANLHAQLALAEMMRSGRYRAHLRRIARAYETRGNALAAALGQIDGIDVYPPDGGVQLTVRFRGGRDETLALTALAEAGFRPARLSAYCLAEPLSGLIVGFADATPDRIARFTQVLSEAIG</sequence>
<proteinExistence type="inferred from homology"/>
<evidence type="ECO:0000256" key="1">
    <source>
        <dbReference type="ARBA" id="ARBA00005384"/>
    </source>
</evidence>
<dbReference type="CDD" id="cd00609">
    <property type="entry name" value="AAT_like"/>
    <property type="match status" value="1"/>
</dbReference>
<keyword evidence="3" id="KW-0805">Transcription regulation</keyword>
<name>A0A926S8G9_9HYPH</name>
<dbReference type="CDD" id="cd07377">
    <property type="entry name" value="WHTH_GntR"/>
    <property type="match status" value="1"/>
</dbReference>
<dbReference type="InterPro" id="IPR036388">
    <property type="entry name" value="WH-like_DNA-bd_sf"/>
</dbReference>
<dbReference type="SUPFAM" id="SSF53383">
    <property type="entry name" value="PLP-dependent transferases"/>
    <property type="match status" value="1"/>
</dbReference>
<dbReference type="Gene3D" id="1.10.10.10">
    <property type="entry name" value="Winged helix-like DNA-binding domain superfamily/Winged helix DNA-binding domain"/>
    <property type="match status" value="1"/>
</dbReference>
<keyword evidence="8" id="KW-0032">Aminotransferase</keyword>
<dbReference type="SUPFAM" id="SSF46785">
    <property type="entry name" value="Winged helix' DNA-binding domain"/>
    <property type="match status" value="1"/>
</dbReference>
<dbReference type="PRINTS" id="PR00035">
    <property type="entry name" value="HTHGNTR"/>
</dbReference>
<evidence type="ECO:0000313" key="8">
    <source>
        <dbReference type="EMBL" id="MBD1544929.1"/>
    </source>
</evidence>
<keyword evidence="8" id="KW-0808">Transferase</keyword>
<dbReference type="AlphaFoldDB" id="A0A926S8G9"/>
<evidence type="ECO:0000256" key="5">
    <source>
        <dbReference type="ARBA" id="ARBA00023163"/>
    </source>
</evidence>
<feature type="domain" description="HTH gntR-type" evidence="7">
    <location>
        <begin position="19"/>
        <end position="88"/>
    </location>
</feature>
<dbReference type="InterPro" id="IPR000524">
    <property type="entry name" value="Tscrpt_reg_HTH_GntR"/>
</dbReference>
<dbReference type="InterPro" id="IPR004839">
    <property type="entry name" value="Aminotransferase_I/II_large"/>
</dbReference>
<keyword evidence="2" id="KW-0663">Pyridoxal phosphate</keyword>
<dbReference type="PANTHER" id="PTHR46577:SF1">
    <property type="entry name" value="HTH-TYPE TRANSCRIPTIONAL REGULATORY PROTEIN GABR"/>
    <property type="match status" value="1"/>
</dbReference>
<evidence type="ECO:0000259" key="7">
    <source>
        <dbReference type="PROSITE" id="PS50949"/>
    </source>
</evidence>
<comment type="caution">
    <text evidence="8">The sequence shown here is derived from an EMBL/GenBank/DDBJ whole genome shotgun (WGS) entry which is preliminary data.</text>
</comment>
<reference evidence="8" key="1">
    <citation type="submission" date="2020-05" db="EMBL/GenBank/DDBJ databases">
        <title>Identification of trans-AT polyketide cluster in two marine bacteria, producers of a novel glutaramide-containing polyketide sesbanimide D and analogs.</title>
        <authorList>
            <person name="Kacar D."/>
            <person name="Rodriguez P."/>
            <person name="Canedo L."/>
            <person name="Gonzalez E."/>
            <person name="Galan B."/>
            <person name="De La Calle F."/>
            <person name="Garcia J.L."/>
        </authorList>
    </citation>
    <scope>NUCLEOTIDE SEQUENCE</scope>
    <source>
        <strain evidence="8">PHM038</strain>
    </source>
</reference>
<dbReference type="InterPro" id="IPR036390">
    <property type="entry name" value="WH_DNA-bd_sf"/>
</dbReference>
<dbReference type="Gene3D" id="3.40.640.10">
    <property type="entry name" value="Type I PLP-dependent aspartate aminotransferase-like (Major domain)"/>
    <property type="match status" value="1"/>
</dbReference>
<dbReference type="InterPro" id="IPR015421">
    <property type="entry name" value="PyrdxlP-dep_Trfase_major"/>
</dbReference>
<dbReference type="PANTHER" id="PTHR46577">
    <property type="entry name" value="HTH-TYPE TRANSCRIPTIONAL REGULATORY PROTEIN GABR"/>
    <property type="match status" value="1"/>
</dbReference>
<comment type="similarity">
    <text evidence="1">In the C-terminal section; belongs to the class-I pyridoxal-phosphate-dependent aminotransferase family.</text>
</comment>
<evidence type="ECO:0000256" key="4">
    <source>
        <dbReference type="ARBA" id="ARBA00023125"/>
    </source>
</evidence>
<dbReference type="Pfam" id="PF00155">
    <property type="entry name" value="Aminotran_1_2"/>
    <property type="match status" value="1"/>
</dbReference>
<keyword evidence="4" id="KW-0238">DNA-binding</keyword>
<evidence type="ECO:0000256" key="2">
    <source>
        <dbReference type="ARBA" id="ARBA00022898"/>
    </source>
</evidence>
<dbReference type="Pfam" id="PF00392">
    <property type="entry name" value="GntR"/>
    <property type="match status" value="1"/>
</dbReference>
<accession>A0A926S8G9</accession>
<dbReference type="GO" id="GO:0030170">
    <property type="term" value="F:pyridoxal phosphate binding"/>
    <property type="evidence" value="ECO:0007669"/>
    <property type="project" value="InterPro"/>
</dbReference>
<feature type="region of interest" description="Disordered" evidence="6">
    <location>
        <begin position="1"/>
        <end position="21"/>
    </location>
</feature>
<dbReference type="GO" id="GO:0003700">
    <property type="term" value="F:DNA-binding transcription factor activity"/>
    <property type="evidence" value="ECO:0007669"/>
    <property type="project" value="InterPro"/>
</dbReference>
<evidence type="ECO:0000256" key="3">
    <source>
        <dbReference type="ARBA" id="ARBA00023015"/>
    </source>
</evidence>
<gene>
    <name evidence="8" type="ORF">HK439_01535</name>
</gene>
<dbReference type="SMART" id="SM00345">
    <property type="entry name" value="HTH_GNTR"/>
    <property type="match status" value="1"/>
</dbReference>
<dbReference type="PROSITE" id="PS50949">
    <property type="entry name" value="HTH_GNTR"/>
    <property type="match status" value="1"/>
</dbReference>
<dbReference type="RefSeq" id="WP_190289604.1">
    <property type="nucleotide sequence ID" value="NZ_JABFCZ010000002.1"/>
</dbReference>
<evidence type="ECO:0000313" key="9">
    <source>
        <dbReference type="Proteomes" id="UP000598467"/>
    </source>
</evidence>
<keyword evidence="5" id="KW-0804">Transcription</keyword>
<dbReference type="GO" id="GO:0003677">
    <property type="term" value="F:DNA binding"/>
    <property type="evidence" value="ECO:0007669"/>
    <property type="project" value="UniProtKB-KW"/>
</dbReference>
<dbReference type="InterPro" id="IPR051446">
    <property type="entry name" value="HTH_trans_reg/aminotransferase"/>
</dbReference>
<protein>
    <submittedName>
        <fullName evidence="8">PLP-dependent aminotransferase family protein</fullName>
    </submittedName>
</protein>
<dbReference type="GO" id="GO:0008483">
    <property type="term" value="F:transaminase activity"/>
    <property type="evidence" value="ECO:0007669"/>
    <property type="project" value="UniProtKB-KW"/>
</dbReference>